<dbReference type="FunCoup" id="G7E2Z3">
    <property type="interactions" value="23"/>
</dbReference>
<reference evidence="6 7" key="2">
    <citation type="journal article" date="2012" name="Open Biol.">
        <title>Characteristics of nucleosomes and linker DNA regions on the genome of the basidiomycete Mixia osmundae revealed by mono- and dinucleosome mapping.</title>
        <authorList>
            <person name="Nishida H."/>
            <person name="Kondo S."/>
            <person name="Matsumoto T."/>
            <person name="Suzuki Y."/>
            <person name="Yoshikawa H."/>
            <person name="Taylor T.D."/>
            <person name="Sugiyama J."/>
        </authorList>
    </citation>
    <scope>NUCLEOTIDE SEQUENCE [LARGE SCALE GENOMIC DNA]</scope>
    <source>
        <strain evidence="7">CBS 9802 / IAM 14324 / JCM 22182 / KY 12970</strain>
    </source>
</reference>
<evidence type="ECO:0000313" key="6">
    <source>
        <dbReference type="EMBL" id="GAA97174.1"/>
    </source>
</evidence>
<dbReference type="RefSeq" id="XP_014571143.1">
    <property type="nucleotide sequence ID" value="XM_014715657.1"/>
</dbReference>
<dbReference type="OrthoDB" id="271725at2759"/>
<feature type="compositionally biased region" description="Low complexity" evidence="4">
    <location>
        <begin position="326"/>
        <end position="340"/>
    </location>
</feature>
<keyword evidence="2 3" id="KW-0694">RNA-binding</keyword>
<comment type="caution">
    <text evidence="6">The sequence shown here is derived from an EMBL/GenBank/DDBJ whole genome shotgun (WGS) entry which is preliminary data.</text>
</comment>
<dbReference type="OMA" id="DANGMSK"/>
<dbReference type="eggNOG" id="KOG4733">
    <property type="taxonomic scope" value="Eukaryota"/>
</dbReference>
<evidence type="ECO:0000256" key="2">
    <source>
        <dbReference type="ARBA" id="ARBA00022884"/>
    </source>
</evidence>
<dbReference type="InParanoid" id="G7E2Z3"/>
<name>G7E2Z3_MIXOS</name>
<proteinExistence type="predicted"/>
<dbReference type="AlphaFoldDB" id="G7E2Z3"/>
<feature type="region of interest" description="Disordered" evidence="4">
    <location>
        <begin position="1"/>
        <end position="32"/>
    </location>
</feature>
<dbReference type="Proteomes" id="UP000009131">
    <property type="component" value="Unassembled WGS sequence"/>
</dbReference>
<dbReference type="GO" id="GO:0003723">
    <property type="term" value="F:RNA binding"/>
    <property type="evidence" value="ECO:0007669"/>
    <property type="project" value="UniProtKB-UniRule"/>
</dbReference>
<sequence>MSPSINDLVDNLDISSSPSSPSRPSSQNRKQVPLLSSDKYAISHEASVANVYLDTDAYCKDADLVRLGDHFGEVLSVKVILDANGMSKGFGFILMATSEAATALIKHLRSQGVASHFAKEMYKAGSKRQGKHHKTGTDKTNLYLSNLPKSWQEEDLRNLFLHTFAAQKHHVSVLSVRLLRSDFHAKKRGYPTSSPSANESKGIGFARLGTNQQCLQAIQWLSGRVLKSAILPLQIRFADSIGGKTNAIAPTQVEQAQPQPVIVITSADAATSTEFLDDELEVVSVPVETQSDKSSPSCYSPHATPPSISWQPHLHHHPASGAPVLASPSATSPASSFASPMPTPPWHYAGPNYTTYDYTAGPFEHPAYHCSQPPYSIHYGNNTTTAAPNTNLSPLMAYAQPHPIYPYPYCYQPYGAGSMY</sequence>
<feature type="compositionally biased region" description="Low complexity" evidence="4">
    <location>
        <begin position="15"/>
        <end position="26"/>
    </location>
</feature>
<feature type="domain" description="RRM" evidence="5">
    <location>
        <begin position="49"/>
        <end position="120"/>
    </location>
</feature>
<dbReference type="PROSITE" id="PS50102">
    <property type="entry name" value="RRM"/>
    <property type="match status" value="2"/>
</dbReference>
<reference evidence="6 7" key="1">
    <citation type="journal article" date="2011" name="J. Gen. Appl. Microbiol.">
        <title>Draft genome sequencing of the enigmatic basidiomycete Mixia osmundae.</title>
        <authorList>
            <person name="Nishida H."/>
            <person name="Nagatsuka Y."/>
            <person name="Sugiyama J."/>
        </authorList>
    </citation>
    <scope>NUCLEOTIDE SEQUENCE [LARGE SCALE GENOMIC DNA]</scope>
    <source>
        <strain evidence="7">CBS 9802 / IAM 14324 / JCM 22182 / KY 12970</strain>
    </source>
</reference>
<feature type="domain" description="RRM" evidence="5">
    <location>
        <begin position="140"/>
        <end position="240"/>
    </location>
</feature>
<dbReference type="Gene3D" id="3.30.70.330">
    <property type="match status" value="2"/>
</dbReference>
<evidence type="ECO:0000256" key="4">
    <source>
        <dbReference type="SAM" id="MobiDB-lite"/>
    </source>
</evidence>
<evidence type="ECO:0000256" key="3">
    <source>
        <dbReference type="PROSITE-ProRule" id="PRU00176"/>
    </source>
</evidence>
<dbReference type="Pfam" id="PF00076">
    <property type="entry name" value="RRM_1"/>
    <property type="match status" value="1"/>
</dbReference>
<dbReference type="STRING" id="764103.G7E2Z3"/>
<dbReference type="HOGENOM" id="CLU_653976_0_0_1"/>
<evidence type="ECO:0000259" key="5">
    <source>
        <dbReference type="PROSITE" id="PS50102"/>
    </source>
</evidence>
<dbReference type="SMART" id="SM00360">
    <property type="entry name" value="RRM"/>
    <property type="match status" value="2"/>
</dbReference>
<accession>G7E2Z3</accession>
<gene>
    <name evidence="6" type="primary">Mo03850</name>
    <name evidence="6" type="ORF">E5Q_03850</name>
</gene>
<dbReference type="InterPro" id="IPR000504">
    <property type="entry name" value="RRM_dom"/>
</dbReference>
<evidence type="ECO:0000313" key="7">
    <source>
        <dbReference type="Proteomes" id="UP000009131"/>
    </source>
</evidence>
<dbReference type="InterPro" id="IPR035979">
    <property type="entry name" value="RBD_domain_sf"/>
</dbReference>
<dbReference type="PANTHER" id="PTHR24012">
    <property type="entry name" value="RNA BINDING PROTEIN"/>
    <property type="match status" value="1"/>
</dbReference>
<organism evidence="6 7">
    <name type="scientific">Mixia osmundae (strain CBS 9802 / IAM 14324 / JCM 22182 / KY 12970)</name>
    <dbReference type="NCBI Taxonomy" id="764103"/>
    <lineage>
        <taxon>Eukaryota</taxon>
        <taxon>Fungi</taxon>
        <taxon>Dikarya</taxon>
        <taxon>Basidiomycota</taxon>
        <taxon>Pucciniomycotina</taxon>
        <taxon>Mixiomycetes</taxon>
        <taxon>Mixiales</taxon>
        <taxon>Mixiaceae</taxon>
        <taxon>Mixia</taxon>
    </lineage>
</organism>
<dbReference type="EMBL" id="BABT02000117">
    <property type="protein sequence ID" value="GAA97174.1"/>
    <property type="molecule type" value="Genomic_DNA"/>
</dbReference>
<keyword evidence="1" id="KW-0677">Repeat</keyword>
<feature type="region of interest" description="Disordered" evidence="4">
    <location>
        <begin position="309"/>
        <end position="341"/>
    </location>
</feature>
<protein>
    <recommendedName>
        <fullName evidence="5">RRM domain-containing protein</fullName>
    </recommendedName>
</protein>
<dbReference type="SUPFAM" id="SSF54928">
    <property type="entry name" value="RNA-binding domain, RBD"/>
    <property type="match status" value="1"/>
</dbReference>
<keyword evidence="7" id="KW-1185">Reference proteome</keyword>
<evidence type="ECO:0000256" key="1">
    <source>
        <dbReference type="ARBA" id="ARBA00022737"/>
    </source>
</evidence>
<dbReference type="InterPro" id="IPR012677">
    <property type="entry name" value="Nucleotide-bd_a/b_plait_sf"/>
</dbReference>